<evidence type="ECO:0008006" key="3">
    <source>
        <dbReference type="Google" id="ProtNLM"/>
    </source>
</evidence>
<accession>A0ABX7JW79</accession>
<organism evidence="1 2">
    <name type="scientific">Pseudomonas hygromyciniae</name>
    <dbReference type="NCBI Taxonomy" id="2812000"/>
    <lineage>
        <taxon>Bacteria</taxon>
        <taxon>Pseudomonadati</taxon>
        <taxon>Pseudomonadota</taxon>
        <taxon>Gammaproteobacteria</taxon>
        <taxon>Pseudomonadales</taxon>
        <taxon>Pseudomonadaceae</taxon>
        <taxon>Pseudomonas</taxon>
    </lineage>
</organism>
<dbReference type="Proteomes" id="UP000663249">
    <property type="component" value="Chromosome"/>
</dbReference>
<reference evidence="1 2" key="1">
    <citation type="submission" date="2021-02" db="EMBL/GenBank/DDBJ databases">
        <title>Genomic and phenotypic characterization of Pseudomonas hygromyciniae, a novel bacterial species discovered from a commercially purchased antibiotic vial.</title>
        <authorList>
            <person name="Turner T.L."/>
            <person name="Mitra S.D."/>
            <person name="Kochan T.J."/>
            <person name="Pincus N.B."/>
            <person name="Lebrun-Corbin M."/>
            <person name="Cheung B."/>
            <person name="Gatesy S.W."/>
            <person name="Afzal T."/>
            <person name="Ozer E.A."/>
            <person name="Hauser A.R."/>
        </authorList>
    </citation>
    <scope>NUCLEOTIDE SEQUENCE [LARGE SCALE GENOMIC DNA]</scope>
    <source>
        <strain evidence="1 2">SDM007</strain>
    </source>
</reference>
<proteinExistence type="predicted"/>
<name>A0ABX7JW79_9PSED</name>
<keyword evidence="2" id="KW-1185">Reference proteome</keyword>
<gene>
    <name evidence="1" type="ORF">JTY93_19485</name>
</gene>
<evidence type="ECO:0000313" key="2">
    <source>
        <dbReference type="Proteomes" id="UP000663249"/>
    </source>
</evidence>
<dbReference type="EMBL" id="CP070506">
    <property type="protein sequence ID" value="QSB38433.1"/>
    <property type="molecule type" value="Genomic_DNA"/>
</dbReference>
<sequence>MSTLLPASWINTFVVFFESYLAALDNPQAASGRVGVWISGFFGSGKSHFLKILSYLLENKRVSNAGESRHAIDFF</sequence>
<evidence type="ECO:0000313" key="1">
    <source>
        <dbReference type="EMBL" id="QSB38433.1"/>
    </source>
</evidence>
<dbReference type="RefSeq" id="WP_205518900.1">
    <property type="nucleotide sequence ID" value="NZ_CP070506.1"/>
</dbReference>
<protein>
    <recommendedName>
        <fullName evidence="3">KAP NTPase domain-containing protein</fullName>
    </recommendedName>
</protein>